<dbReference type="InterPro" id="IPR006448">
    <property type="entry name" value="Phage_term_ssu_P27"/>
</dbReference>
<dbReference type="Proteomes" id="UP000033608">
    <property type="component" value="Unassembled WGS sequence"/>
</dbReference>
<dbReference type="OrthoDB" id="7582495at2"/>
<gene>
    <name evidence="3" type="ORF">SAMN02745223_01309</name>
    <name evidence="2" type="ORF">VW29_02565</name>
</gene>
<proteinExistence type="predicted"/>
<dbReference type="RefSeq" id="WP_046133789.1">
    <property type="nucleotide sequence ID" value="NZ_FQVC01000003.1"/>
</dbReference>
<sequence>MNVVTLDGTGEIVPEPDWEALFNDALEIEAAKEHWRRVSAELKSRNILSPGNAHAMQRLIVAYVLYDRSLREVAEHGAVTKPKRGNPKAIARTSPHFAAMRELGSDAATLEAEFGLAPRRRSSASKAPAPKTRSRASDAYLGSTGR</sequence>
<dbReference type="STRING" id="1121477.SAMN02745223_01309"/>
<evidence type="ECO:0000313" key="3">
    <source>
        <dbReference type="EMBL" id="SHE88202.1"/>
    </source>
</evidence>
<evidence type="ECO:0000313" key="4">
    <source>
        <dbReference type="Proteomes" id="UP000033608"/>
    </source>
</evidence>
<dbReference type="AlphaFoldDB" id="A0A0F5LVR0"/>
<protein>
    <submittedName>
        <fullName evidence="3">Phage terminase, small subunit, putative, P27 family</fullName>
    </submittedName>
</protein>
<dbReference type="Proteomes" id="UP000184533">
    <property type="component" value="Unassembled WGS sequence"/>
</dbReference>
<organism evidence="2 4">
    <name type="scientific">Devosia limi DSM 17137</name>
    <dbReference type="NCBI Taxonomy" id="1121477"/>
    <lineage>
        <taxon>Bacteria</taxon>
        <taxon>Pseudomonadati</taxon>
        <taxon>Pseudomonadota</taxon>
        <taxon>Alphaproteobacteria</taxon>
        <taxon>Hyphomicrobiales</taxon>
        <taxon>Devosiaceae</taxon>
        <taxon>Devosia</taxon>
    </lineage>
</organism>
<evidence type="ECO:0000313" key="2">
    <source>
        <dbReference type="EMBL" id="KKB86460.1"/>
    </source>
</evidence>
<name>A0A0F5LVR0_9HYPH</name>
<evidence type="ECO:0000313" key="5">
    <source>
        <dbReference type="Proteomes" id="UP000184533"/>
    </source>
</evidence>
<keyword evidence="4" id="KW-1185">Reference proteome</keyword>
<dbReference type="Pfam" id="PF05119">
    <property type="entry name" value="Terminase_4"/>
    <property type="match status" value="1"/>
</dbReference>
<dbReference type="PATRIC" id="fig|1121477.3.peg.1568"/>
<evidence type="ECO:0000256" key="1">
    <source>
        <dbReference type="SAM" id="MobiDB-lite"/>
    </source>
</evidence>
<reference evidence="2 4" key="1">
    <citation type="submission" date="2015-03" db="EMBL/GenBank/DDBJ databases">
        <authorList>
            <person name="Hassan Y.I."/>
            <person name="Lepp D."/>
            <person name="Zhou T."/>
        </authorList>
    </citation>
    <scope>NUCLEOTIDE SEQUENCE [LARGE SCALE GENOMIC DNA]</scope>
    <source>
        <strain evidence="2 4">DSM 17137</strain>
    </source>
</reference>
<feature type="region of interest" description="Disordered" evidence="1">
    <location>
        <begin position="114"/>
        <end position="146"/>
    </location>
</feature>
<dbReference type="EMBL" id="FQVC01000003">
    <property type="protein sequence ID" value="SHE88202.1"/>
    <property type="molecule type" value="Genomic_DNA"/>
</dbReference>
<reference evidence="3 5" key="2">
    <citation type="submission" date="2016-11" db="EMBL/GenBank/DDBJ databases">
        <authorList>
            <person name="Jaros S."/>
            <person name="Januszkiewicz K."/>
            <person name="Wedrychowicz H."/>
        </authorList>
    </citation>
    <scope>NUCLEOTIDE SEQUENCE [LARGE SCALE GENOMIC DNA]</scope>
    <source>
        <strain evidence="3 5">DSM 17137</strain>
    </source>
</reference>
<dbReference type="EMBL" id="LAJF01000036">
    <property type="protein sequence ID" value="KKB86460.1"/>
    <property type="molecule type" value="Genomic_DNA"/>
</dbReference>
<accession>A0A0F5LVR0</accession>